<protein>
    <recommendedName>
        <fullName evidence="4">Autotransporter</fullName>
    </recommendedName>
</protein>
<dbReference type="SUPFAM" id="SSF51126">
    <property type="entry name" value="Pectin lyase-like"/>
    <property type="match status" value="1"/>
</dbReference>
<dbReference type="EMBL" id="RBNL01003062">
    <property type="protein sequence ID" value="RML58768.1"/>
    <property type="molecule type" value="Genomic_DNA"/>
</dbReference>
<keyword evidence="1" id="KW-0732">Signal</keyword>
<dbReference type="AlphaFoldDB" id="A0A3M2X6V4"/>
<name>A0A3M2X6V4_PSEYM</name>
<dbReference type="Pfam" id="PF12951">
    <property type="entry name" value="PATR"/>
    <property type="match status" value="1"/>
</dbReference>
<organism evidence="2 3">
    <name type="scientific">Pseudomonas syringae pv. maculicola</name>
    <dbReference type="NCBI Taxonomy" id="59511"/>
    <lineage>
        <taxon>Bacteria</taxon>
        <taxon>Pseudomonadati</taxon>
        <taxon>Pseudomonadota</taxon>
        <taxon>Gammaproteobacteria</taxon>
        <taxon>Pseudomonadales</taxon>
        <taxon>Pseudomonadaceae</taxon>
        <taxon>Pseudomonas</taxon>
    </lineage>
</organism>
<feature type="non-terminal residue" evidence="2">
    <location>
        <position position="135"/>
    </location>
</feature>
<dbReference type="InterPro" id="IPR006315">
    <property type="entry name" value="OM_autotransptr_brl_dom"/>
</dbReference>
<dbReference type="NCBIfam" id="TIGR02601">
    <property type="entry name" value="autotrns_rpt"/>
    <property type="match status" value="1"/>
</dbReference>
<comment type="caution">
    <text evidence="2">The sequence shown here is derived from an EMBL/GenBank/DDBJ whole genome shotgun (WGS) entry which is preliminary data.</text>
</comment>
<dbReference type="InterPro" id="IPR013425">
    <property type="entry name" value="Autotrns_rpt"/>
</dbReference>
<evidence type="ECO:0000256" key="1">
    <source>
        <dbReference type="ARBA" id="ARBA00022729"/>
    </source>
</evidence>
<evidence type="ECO:0000313" key="2">
    <source>
        <dbReference type="EMBL" id="RML58768.1"/>
    </source>
</evidence>
<evidence type="ECO:0000313" key="3">
    <source>
        <dbReference type="Proteomes" id="UP000282378"/>
    </source>
</evidence>
<evidence type="ECO:0008006" key="4">
    <source>
        <dbReference type="Google" id="ProtNLM"/>
    </source>
</evidence>
<proteinExistence type="predicted"/>
<accession>A0A3M2X6V4</accession>
<sequence>GGLTKQGIGTLVLSGANSYSGPTLVNQGRLAINGSLASAVTVNNGGVLGGTGSVASLTANQGGTVAPGNSIGTLQVNSNVLLEPGSTYAVELSPTASDRIVVGGTATVSGANMALTLENDNAALLSSNQTSSVIG</sequence>
<dbReference type="InterPro" id="IPR011050">
    <property type="entry name" value="Pectin_lyase_fold/virulence"/>
</dbReference>
<dbReference type="NCBIfam" id="TIGR01414">
    <property type="entry name" value="autotrans_barl"/>
    <property type="match status" value="1"/>
</dbReference>
<dbReference type="GO" id="GO:0019867">
    <property type="term" value="C:outer membrane"/>
    <property type="evidence" value="ECO:0007669"/>
    <property type="project" value="InterPro"/>
</dbReference>
<reference evidence="2 3" key="1">
    <citation type="submission" date="2018-08" db="EMBL/GenBank/DDBJ databases">
        <title>Recombination of ecologically and evolutionarily significant loci maintains genetic cohesion in the Pseudomonas syringae species complex.</title>
        <authorList>
            <person name="Dillon M."/>
            <person name="Thakur S."/>
            <person name="Almeida R.N.D."/>
            <person name="Weir B.S."/>
            <person name="Guttman D.S."/>
        </authorList>
    </citation>
    <scope>NUCLEOTIDE SEQUENCE [LARGE SCALE GENOMIC DNA]</scope>
    <source>
        <strain evidence="2 3">88_10</strain>
    </source>
</reference>
<gene>
    <name evidence="2" type="ORF">APX70_08097</name>
</gene>
<dbReference type="Proteomes" id="UP000282378">
    <property type="component" value="Unassembled WGS sequence"/>
</dbReference>
<feature type="non-terminal residue" evidence="2">
    <location>
        <position position="1"/>
    </location>
</feature>